<dbReference type="Pfam" id="PF00215">
    <property type="entry name" value="OMPdecase"/>
    <property type="match status" value="1"/>
</dbReference>
<evidence type="ECO:0000256" key="1">
    <source>
        <dbReference type="ARBA" id="ARBA00023239"/>
    </source>
</evidence>
<name>A0A4P6YRB3_9LACO</name>
<proteinExistence type="predicted"/>
<keyword evidence="4" id="KW-1185">Reference proteome</keyword>
<dbReference type="SMART" id="SM00934">
    <property type="entry name" value="OMPdecase"/>
    <property type="match status" value="1"/>
</dbReference>
<dbReference type="AlphaFoldDB" id="A0A4P6YRB3"/>
<evidence type="ECO:0000313" key="4">
    <source>
        <dbReference type="Proteomes" id="UP000292886"/>
    </source>
</evidence>
<keyword evidence="1" id="KW-0456">Lyase</keyword>
<feature type="domain" description="Orotidine 5'-phosphate decarboxylase" evidence="2">
    <location>
        <begin position="2"/>
        <end position="202"/>
    </location>
</feature>
<sequence>MKLQVAIDRVSLAEALKLALLLDSEVDIIEFGTSLVKDYGLYALQDVKAQLKHAQVLFDLKTIDEGVYEFEKGYAVNADILTVMAGSAKDTLTKVYEVAERENKEMLIDLMETDDTKLVQITDYEHAIYGLHHSHDREDLLDAAASVADFHEKYPNVKRIAIAGGIDLENAKKLAAQGLTETVIVGSKILKATDPIAAAHEFKEALK</sequence>
<dbReference type="GO" id="GO:0019854">
    <property type="term" value="P:L-ascorbic acid catabolic process"/>
    <property type="evidence" value="ECO:0007669"/>
    <property type="project" value="TreeGrafter"/>
</dbReference>
<dbReference type="KEGG" id="wei:EQG49_01015"/>
<dbReference type="PANTHER" id="PTHR35039">
    <property type="entry name" value="3-KETO-L-GULONATE-6-PHOSPHATE DECARBOXYLASE SGBH-RELATED"/>
    <property type="match status" value="1"/>
</dbReference>
<dbReference type="InterPro" id="IPR001754">
    <property type="entry name" value="OMPdeCOase_dom"/>
</dbReference>
<dbReference type="OrthoDB" id="43475at2"/>
<gene>
    <name evidence="3" type="ORF">EQG49_01015</name>
</gene>
<dbReference type="SUPFAM" id="SSF51366">
    <property type="entry name" value="Ribulose-phoshate binding barrel"/>
    <property type="match status" value="1"/>
</dbReference>
<dbReference type="InterPro" id="IPR011060">
    <property type="entry name" value="RibuloseP-bd_barrel"/>
</dbReference>
<evidence type="ECO:0000313" key="3">
    <source>
        <dbReference type="EMBL" id="QBO35132.1"/>
    </source>
</evidence>
<dbReference type="EMBL" id="CP037940">
    <property type="protein sequence ID" value="QBO35132.1"/>
    <property type="molecule type" value="Genomic_DNA"/>
</dbReference>
<dbReference type="InterPro" id="IPR013785">
    <property type="entry name" value="Aldolase_TIM"/>
</dbReference>
<reference evidence="4" key="1">
    <citation type="submission" date="2019-03" db="EMBL/GenBank/DDBJ databases">
        <title>Weissella sp. 26KH-42 Genome sequencing.</title>
        <authorList>
            <person name="Heo J."/>
            <person name="Kim S.-J."/>
            <person name="Kim J.-S."/>
            <person name="Hong S.-B."/>
            <person name="Kwon S.-W."/>
        </authorList>
    </citation>
    <scope>NUCLEOTIDE SEQUENCE [LARGE SCALE GENOMIC DNA]</scope>
    <source>
        <strain evidence="4">26KH-42</strain>
    </source>
</reference>
<protein>
    <submittedName>
        <fullName evidence="3">3-hexulose-6-phosphate synthase</fullName>
    </submittedName>
</protein>
<organism evidence="3 4">
    <name type="scientific">Periweissella cryptocerci</name>
    <dbReference type="NCBI Taxonomy" id="2506420"/>
    <lineage>
        <taxon>Bacteria</taxon>
        <taxon>Bacillati</taxon>
        <taxon>Bacillota</taxon>
        <taxon>Bacilli</taxon>
        <taxon>Lactobacillales</taxon>
        <taxon>Lactobacillaceae</taxon>
        <taxon>Periweissella</taxon>
    </lineage>
</organism>
<dbReference type="GO" id="GO:0033982">
    <property type="term" value="F:3-dehydro-L-gulonate-6-phosphate decarboxylase activity"/>
    <property type="evidence" value="ECO:0007669"/>
    <property type="project" value="TreeGrafter"/>
</dbReference>
<evidence type="ECO:0000259" key="2">
    <source>
        <dbReference type="SMART" id="SM00934"/>
    </source>
</evidence>
<dbReference type="PANTHER" id="PTHR35039:SF3">
    <property type="entry name" value="3-KETO-L-GULONATE-6-PHOSPHATE DECARBOXYLASE SGBH-RELATED"/>
    <property type="match status" value="1"/>
</dbReference>
<accession>A0A4P6YRB3</accession>
<dbReference type="Gene3D" id="3.20.20.70">
    <property type="entry name" value="Aldolase class I"/>
    <property type="match status" value="1"/>
</dbReference>
<dbReference type="Proteomes" id="UP000292886">
    <property type="component" value="Chromosome"/>
</dbReference>
<dbReference type="RefSeq" id="WP_133362212.1">
    <property type="nucleotide sequence ID" value="NZ_CP037940.1"/>
</dbReference>
<dbReference type="GO" id="GO:0006207">
    <property type="term" value="P:'de novo' pyrimidine nucleobase biosynthetic process"/>
    <property type="evidence" value="ECO:0007669"/>
    <property type="project" value="InterPro"/>
</dbReference>
<dbReference type="GO" id="GO:0004590">
    <property type="term" value="F:orotidine-5'-phosphate decarboxylase activity"/>
    <property type="evidence" value="ECO:0007669"/>
    <property type="project" value="InterPro"/>
</dbReference>